<evidence type="ECO:0000256" key="2">
    <source>
        <dbReference type="ARBA" id="ARBA00004584"/>
    </source>
</evidence>
<dbReference type="InterPro" id="IPR020993">
    <property type="entry name" value="Centromere_CenpK"/>
</dbReference>
<keyword evidence="10" id="KW-1185">Reference proteome</keyword>
<dbReference type="GO" id="GO:0000070">
    <property type="term" value="P:mitotic sister chromatid segregation"/>
    <property type="evidence" value="ECO:0007669"/>
    <property type="project" value="TreeGrafter"/>
</dbReference>
<dbReference type="GeneID" id="85225373"/>
<comment type="subcellular location">
    <subcellularLocation>
        <location evidence="2">Chromosome</location>
        <location evidence="2">Centromere</location>
    </subcellularLocation>
    <subcellularLocation>
        <location evidence="1">Nucleus</location>
    </subcellularLocation>
</comment>
<dbReference type="PANTHER" id="PTHR14401:SF6">
    <property type="entry name" value="CENTROMERE PROTEIN K"/>
    <property type="match status" value="1"/>
</dbReference>
<sequence length="193" mass="21801">MQDDAAREEQHRLDEAILATQRKLAALPSLPDASEHAVLDQQLHASIAQHRELLVALRNDLEMEQRKVQDEQLLLRELRAVADALVARTSTTPPPTVSEKQLMSALVAITNRAFPDNDQCIQLRFLLETMLNALWEQPAHPYVPTQNYDPDVVRYVKEAGIVDPHPDDAECLRLIAFHEALPDAHAVRPAVYR</sequence>
<evidence type="ECO:0000256" key="5">
    <source>
        <dbReference type="ARBA" id="ARBA00023054"/>
    </source>
</evidence>
<gene>
    <name evidence="9" type="ORF">MJAP1_001724</name>
</gene>
<evidence type="ECO:0000256" key="7">
    <source>
        <dbReference type="ARBA" id="ARBA00023328"/>
    </source>
</evidence>
<name>A0AAF0J9Z8_9BASI</name>
<evidence type="ECO:0000313" key="9">
    <source>
        <dbReference type="EMBL" id="WFD38760.1"/>
    </source>
</evidence>
<dbReference type="Proteomes" id="UP001217754">
    <property type="component" value="Chromosome 2"/>
</dbReference>
<evidence type="ECO:0000256" key="3">
    <source>
        <dbReference type="ARBA" id="ARBA00005795"/>
    </source>
</evidence>
<keyword evidence="6" id="KW-0539">Nucleus</keyword>
<dbReference type="GO" id="GO:0000775">
    <property type="term" value="C:chromosome, centromeric region"/>
    <property type="evidence" value="ECO:0007669"/>
    <property type="project" value="UniProtKB-SubCell"/>
</dbReference>
<feature type="coiled-coil region" evidence="8">
    <location>
        <begin position="47"/>
        <end position="81"/>
    </location>
</feature>
<dbReference type="Pfam" id="PF11802">
    <property type="entry name" value="CENP-K"/>
    <property type="match status" value="1"/>
</dbReference>
<keyword evidence="4" id="KW-0158">Chromosome</keyword>
<evidence type="ECO:0000256" key="8">
    <source>
        <dbReference type="SAM" id="Coils"/>
    </source>
</evidence>
<evidence type="ECO:0000313" key="10">
    <source>
        <dbReference type="Proteomes" id="UP001217754"/>
    </source>
</evidence>
<dbReference type="GO" id="GO:0005634">
    <property type="term" value="C:nucleus"/>
    <property type="evidence" value="ECO:0007669"/>
    <property type="project" value="UniProtKB-SubCell"/>
</dbReference>
<proteinExistence type="inferred from homology"/>
<dbReference type="RefSeq" id="XP_060121657.1">
    <property type="nucleotide sequence ID" value="XM_060265674.1"/>
</dbReference>
<comment type="similarity">
    <text evidence="3">Belongs to the CENP-K/MCM22 family.</text>
</comment>
<protein>
    <submittedName>
        <fullName evidence="9">Uncharacterized protein</fullName>
    </submittedName>
</protein>
<dbReference type="PANTHER" id="PTHR14401">
    <property type="entry name" value="CENTROMERE PROTEIN K"/>
    <property type="match status" value="1"/>
</dbReference>
<keyword evidence="5 8" id="KW-0175">Coiled coil</keyword>
<dbReference type="AlphaFoldDB" id="A0AAF0J9Z8"/>
<evidence type="ECO:0000256" key="4">
    <source>
        <dbReference type="ARBA" id="ARBA00022454"/>
    </source>
</evidence>
<reference evidence="9" key="1">
    <citation type="submission" date="2023-03" db="EMBL/GenBank/DDBJ databases">
        <title>Mating type loci evolution in Malassezia.</title>
        <authorList>
            <person name="Coelho M.A."/>
        </authorList>
    </citation>
    <scope>NUCLEOTIDE SEQUENCE</scope>
    <source>
        <strain evidence="9">CBS 9431</strain>
    </source>
</reference>
<evidence type="ECO:0000256" key="1">
    <source>
        <dbReference type="ARBA" id="ARBA00004123"/>
    </source>
</evidence>
<keyword evidence="7" id="KW-0137">Centromere</keyword>
<organism evidence="9 10">
    <name type="scientific">Malassezia japonica</name>
    <dbReference type="NCBI Taxonomy" id="223818"/>
    <lineage>
        <taxon>Eukaryota</taxon>
        <taxon>Fungi</taxon>
        <taxon>Dikarya</taxon>
        <taxon>Basidiomycota</taxon>
        <taxon>Ustilaginomycotina</taxon>
        <taxon>Malasseziomycetes</taxon>
        <taxon>Malasseziales</taxon>
        <taxon>Malasseziaceae</taxon>
        <taxon>Malassezia</taxon>
    </lineage>
</organism>
<dbReference type="EMBL" id="CP119959">
    <property type="protein sequence ID" value="WFD38760.1"/>
    <property type="molecule type" value="Genomic_DNA"/>
</dbReference>
<dbReference type="GO" id="GO:0051382">
    <property type="term" value="P:kinetochore assembly"/>
    <property type="evidence" value="ECO:0007669"/>
    <property type="project" value="InterPro"/>
</dbReference>
<accession>A0AAF0J9Z8</accession>
<evidence type="ECO:0000256" key="6">
    <source>
        <dbReference type="ARBA" id="ARBA00023242"/>
    </source>
</evidence>